<dbReference type="InterPro" id="IPR044492">
    <property type="entry name" value="P_typ_ATPase_HD_dom"/>
</dbReference>
<dbReference type="SFLD" id="SFLDF00027">
    <property type="entry name" value="p-type_atpase"/>
    <property type="match status" value="1"/>
</dbReference>
<reference evidence="12 13" key="1">
    <citation type="submission" date="2024-05" db="EMBL/GenBank/DDBJ databases">
        <authorList>
            <person name="Jiang F."/>
        </authorList>
    </citation>
    <scope>NUCLEOTIDE SEQUENCE [LARGE SCALE GENOMIC DNA]</scope>
    <source>
        <strain evidence="12 13">LZ166</strain>
    </source>
</reference>
<feature type="transmembrane region" description="Helical" evidence="10">
    <location>
        <begin position="87"/>
        <end position="104"/>
    </location>
</feature>
<dbReference type="SUPFAM" id="SSF81665">
    <property type="entry name" value="Calcium ATPase, transmembrane domain M"/>
    <property type="match status" value="1"/>
</dbReference>
<evidence type="ECO:0000256" key="2">
    <source>
        <dbReference type="ARBA" id="ARBA00006024"/>
    </source>
</evidence>
<keyword evidence="10" id="KW-0547">Nucleotide-binding</keyword>
<evidence type="ECO:0000259" key="11">
    <source>
        <dbReference type="Pfam" id="PF00122"/>
    </source>
</evidence>
<gene>
    <name evidence="12" type="ORF">ABGN05_11755</name>
</gene>
<dbReference type="NCBIfam" id="TIGR01525">
    <property type="entry name" value="ATPase-IB_hvy"/>
    <property type="match status" value="1"/>
</dbReference>
<keyword evidence="10" id="KW-1003">Cell membrane</keyword>
<evidence type="ECO:0000256" key="1">
    <source>
        <dbReference type="ARBA" id="ARBA00004370"/>
    </source>
</evidence>
<dbReference type="Gene3D" id="2.70.150.10">
    <property type="entry name" value="Calcium-transporting ATPase, cytoplasmic transduction domain A"/>
    <property type="match status" value="1"/>
</dbReference>
<comment type="subcellular location">
    <subcellularLocation>
        <location evidence="10">Cell membrane</location>
    </subcellularLocation>
    <subcellularLocation>
        <location evidence="1">Membrane</location>
    </subcellularLocation>
</comment>
<organism evidence="12 13">
    <name type="scientific">Aquibium pacificus</name>
    <dbReference type="NCBI Taxonomy" id="3153579"/>
    <lineage>
        <taxon>Bacteria</taxon>
        <taxon>Pseudomonadati</taxon>
        <taxon>Pseudomonadota</taxon>
        <taxon>Alphaproteobacteria</taxon>
        <taxon>Hyphomicrobiales</taxon>
        <taxon>Phyllobacteriaceae</taxon>
        <taxon>Aquibium</taxon>
    </lineage>
</organism>
<dbReference type="Proteomes" id="UP001556692">
    <property type="component" value="Unassembled WGS sequence"/>
</dbReference>
<keyword evidence="3 10" id="KW-0812">Transmembrane</keyword>
<dbReference type="InterPro" id="IPR023298">
    <property type="entry name" value="ATPase_P-typ_TM_dom_sf"/>
</dbReference>
<comment type="similarity">
    <text evidence="2 10">Belongs to the cation transport ATPase (P-type) (TC 3.A.3) family. Type IB subfamily.</text>
</comment>
<dbReference type="InterPro" id="IPR027256">
    <property type="entry name" value="P-typ_ATPase_IB"/>
</dbReference>
<dbReference type="Gene3D" id="3.40.50.1000">
    <property type="entry name" value="HAD superfamily/HAD-like"/>
    <property type="match status" value="1"/>
</dbReference>
<sequence>MGASNETFLRRALLLLAVAGLLAGFLLPASGSDRLPPELVWTAATLPLVVTLAVSIVRDFWIGRFGVDLIALLSMSAALLLDQALAAVVVAIMYAGGSVLENYARGRAERSLKALTDRSPRFARRLEGERLEEIPAEAVLVGDELLVRAGEVLPVDGVLLDESASIDASAVTGEPLPERCRRNDELFSGTVNAGETFRMRATAISRESTYAGIVRMVEATQTAQAPFMRMADRFALLLLPATLIVAALAWLGSGDPIRALAVLVVATPCPLILAAPVAFIGGVSRAARAGALMKGSSALEALAQARTVVFDKTGTLTQGGAGLIEIEPAPGRSEEDILRLLGSLEQASSNVLAVAAVEAARCRDLVLSRPKDVKEYRGAGIQGIVDGVLLTAGSRTLAGGIQPLPLWAERTVKRYDDQPVLTVYLSAEGMLIGLFVFGDGARADALATVAALRRNGIDRIVMLTGDDRNVAERVAGPLGLDQVHAGASPARKVEVVREERSKAPTLMVGDGINDAPALAAATVGIAMGARGATASSQAADIVILTDSLRPVAEAVTIARRTRAIAYQSVLAGLGLSGVAMIFAALGYIEPVAGALLQEGIDVAVIVNALRALRGGTDRQPIFDENQGRIRLPA</sequence>
<evidence type="ECO:0000256" key="4">
    <source>
        <dbReference type="ARBA" id="ARBA00022723"/>
    </source>
</evidence>
<protein>
    <recommendedName>
        <fullName evidence="8">P-type Zn(2+) transporter</fullName>
        <ecNumber evidence="8">7.2.2.12</ecNumber>
    </recommendedName>
</protein>
<proteinExistence type="inferred from homology"/>
<dbReference type="PANTHER" id="PTHR48085">
    <property type="entry name" value="CADMIUM/ZINC-TRANSPORTING ATPASE HMA2-RELATED"/>
    <property type="match status" value="1"/>
</dbReference>
<dbReference type="InterPro" id="IPR036412">
    <property type="entry name" value="HAD-like_sf"/>
</dbReference>
<dbReference type="InterPro" id="IPR001757">
    <property type="entry name" value="P_typ_ATPase"/>
</dbReference>
<dbReference type="RefSeq" id="WP_367954196.1">
    <property type="nucleotide sequence ID" value="NZ_JBDPGJ010000002.1"/>
</dbReference>
<dbReference type="SFLD" id="SFLDG00002">
    <property type="entry name" value="C1.7:_P-type_atpase_like"/>
    <property type="match status" value="1"/>
</dbReference>
<keyword evidence="4 10" id="KW-0479">Metal-binding</keyword>
<dbReference type="Pfam" id="PF00702">
    <property type="entry name" value="Hydrolase"/>
    <property type="match status" value="1"/>
</dbReference>
<dbReference type="EMBL" id="JBDPGJ010000002">
    <property type="protein sequence ID" value="MEX0406342.1"/>
    <property type="molecule type" value="Genomic_DNA"/>
</dbReference>
<feature type="transmembrane region" description="Helical" evidence="10">
    <location>
        <begin position="259"/>
        <end position="283"/>
    </location>
</feature>
<comment type="catalytic activity">
    <reaction evidence="9">
        <text>Zn(2+)(in) + ATP + H2O = Zn(2+)(out) + ADP + phosphate + H(+)</text>
        <dbReference type="Rhea" id="RHEA:20621"/>
        <dbReference type="ChEBI" id="CHEBI:15377"/>
        <dbReference type="ChEBI" id="CHEBI:15378"/>
        <dbReference type="ChEBI" id="CHEBI:29105"/>
        <dbReference type="ChEBI" id="CHEBI:30616"/>
        <dbReference type="ChEBI" id="CHEBI:43474"/>
        <dbReference type="ChEBI" id="CHEBI:456216"/>
        <dbReference type="EC" id="7.2.2.12"/>
    </reaction>
</comment>
<dbReference type="SUPFAM" id="SSF81653">
    <property type="entry name" value="Calcium ATPase, transduction domain A"/>
    <property type="match status" value="1"/>
</dbReference>
<keyword evidence="13" id="KW-1185">Reference proteome</keyword>
<dbReference type="InterPro" id="IPR018303">
    <property type="entry name" value="ATPase_P-typ_P_site"/>
</dbReference>
<dbReference type="Pfam" id="PF00122">
    <property type="entry name" value="E1-E2_ATPase"/>
    <property type="match status" value="1"/>
</dbReference>
<dbReference type="EC" id="7.2.2.12" evidence="8"/>
<dbReference type="Gene3D" id="3.40.1110.10">
    <property type="entry name" value="Calcium-transporting ATPase, cytoplasmic domain N"/>
    <property type="match status" value="1"/>
</dbReference>
<dbReference type="PROSITE" id="PS00154">
    <property type="entry name" value="ATPASE_E1_E2"/>
    <property type="match status" value="1"/>
</dbReference>
<keyword evidence="5" id="KW-1278">Translocase</keyword>
<name>A0ABV3SHW7_9HYPH</name>
<evidence type="ECO:0000256" key="6">
    <source>
        <dbReference type="ARBA" id="ARBA00022989"/>
    </source>
</evidence>
<keyword evidence="10" id="KW-0067">ATP-binding</keyword>
<dbReference type="SUPFAM" id="SSF56784">
    <property type="entry name" value="HAD-like"/>
    <property type="match status" value="1"/>
</dbReference>
<dbReference type="InterPro" id="IPR051014">
    <property type="entry name" value="Cation_Transport_ATPase_IB"/>
</dbReference>
<dbReference type="NCBIfam" id="TIGR01494">
    <property type="entry name" value="ATPase_P-type"/>
    <property type="match status" value="2"/>
</dbReference>
<feature type="transmembrane region" description="Helical" evidence="10">
    <location>
        <begin position="234"/>
        <end position="253"/>
    </location>
</feature>
<feature type="transmembrane region" description="Helical" evidence="10">
    <location>
        <begin position="41"/>
        <end position="58"/>
    </location>
</feature>
<evidence type="ECO:0000256" key="7">
    <source>
        <dbReference type="ARBA" id="ARBA00023136"/>
    </source>
</evidence>
<feature type="transmembrane region" description="Helical" evidence="10">
    <location>
        <begin position="65"/>
        <end position="81"/>
    </location>
</feature>
<dbReference type="PRINTS" id="PR00119">
    <property type="entry name" value="CATATPASE"/>
</dbReference>
<evidence type="ECO:0000256" key="10">
    <source>
        <dbReference type="RuleBase" id="RU362081"/>
    </source>
</evidence>
<evidence type="ECO:0000256" key="3">
    <source>
        <dbReference type="ARBA" id="ARBA00022692"/>
    </source>
</evidence>
<feature type="domain" description="P-type ATPase A" evidence="11">
    <location>
        <begin position="119"/>
        <end position="218"/>
    </location>
</feature>
<accession>A0ABV3SHW7</accession>
<evidence type="ECO:0000313" key="13">
    <source>
        <dbReference type="Proteomes" id="UP001556692"/>
    </source>
</evidence>
<keyword evidence="6 10" id="KW-1133">Transmembrane helix</keyword>
<evidence type="ECO:0000256" key="8">
    <source>
        <dbReference type="ARBA" id="ARBA00039097"/>
    </source>
</evidence>
<feature type="transmembrane region" description="Helical" evidence="10">
    <location>
        <begin position="569"/>
        <end position="588"/>
    </location>
</feature>
<dbReference type="PANTHER" id="PTHR48085:SF5">
    <property type="entry name" value="CADMIUM_ZINC-TRANSPORTING ATPASE HMA4-RELATED"/>
    <property type="match status" value="1"/>
</dbReference>
<keyword evidence="7 10" id="KW-0472">Membrane</keyword>
<evidence type="ECO:0000256" key="9">
    <source>
        <dbReference type="ARBA" id="ARBA00047308"/>
    </source>
</evidence>
<evidence type="ECO:0000256" key="5">
    <source>
        <dbReference type="ARBA" id="ARBA00022967"/>
    </source>
</evidence>
<dbReference type="InterPro" id="IPR059000">
    <property type="entry name" value="ATPase_P-type_domA"/>
</dbReference>
<dbReference type="SFLD" id="SFLDS00003">
    <property type="entry name" value="Haloacid_Dehalogenase"/>
    <property type="match status" value="1"/>
</dbReference>
<evidence type="ECO:0000313" key="12">
    <source>
        <dbReference type="EMBL" id="MEX0406342.1"/>
    </source>
</evidence>
<dbReference type="InterPro" id="IPR023214">
    <property type="entry name" value="HAD_sf"/>
</dbReference>
<dbReference type="InterPro" id="IPR008250">
    <property type="entry name" value="ATPase_P-typ_transduc_dom_A_sf"/>
</dbReference>
<dbReference type="InterPro" id="IPR023299">
    <property type="entry name" value="ATPase_P-typ_cyto_dom_N"/>
</dbReference>
<comment type="caution">
    <text evidence="12">The sequence shown here is derived from an EMBL/GenBank/DDBJ whole genome shotgun (WGS) entry which is preliminary data.</text>
</comment>